<sequence>MSSEEEEPCLSKIKRPHIPFPDRNVPGFMSTTTTDAKLLNRRKLHTIQTFRQIHTHRNKKKKVHLHTNRIGCTIVQYAVPPYNRSGGYGYII</sequence>
<dbReference type="EMBL" id="BPLQ01002139">
    <property type="protein sequence ID" value="GIX89129.1"/>
    <property type="molecule type" value="Genomic_DNA"/>
</dbReference>
<evidence type="ECO:0000313" key="1">
    <source>
        <dbReference type="EMBL" id="GIX89129.1"/>
    </source>
</evidence>
<accession>A0AAV4NZQ5</accession>
<gene>
    <name evidence="1" type="ORF">CDAR_599481</name>
</gene>
<evidence type="ECO:0000313" key="2">
    <source>
        <dbReference type="Proteomes" id="UP001054837"/>
    </source>
</evidence>
<dbReference type="AlphaFoldDB" id="A0AAV4NZQ5"/>
<protein>
    <submittedName>
        <fullName evidence="1">Uncharacterized protein</fullName>
    </submittedName>
</protein>
<name>A0AAV4NZQ5_9ARAC</name>
<dbReference type="Proteomes" id="UP001054837">
    <property type="component" value="Unassembled WGS sequence"/>
</dbReference>
<keyword evidence="2" id="KW-1185">Reference proteome</keyword>
<comment type="caution">
    <text evidence="1">The sequence shown here is derived from an EMBL/GenBank/DDBJ whole genome shotgun (WGS) entry which is preliminary data.</text>
</comment>
<reference evidence="1 2" key="1">
    <citation type="submission" date="2021-06" db="EMBL/GenBank/DDBJ databases">
        <title>Caerostris darwini draft genome.</title>
        <authorList>
            <person name="Kono N."/>
            <person name="Arakawa K."/>
        </authorList>
    </citation>
    <scope>NUCLEOTIDE SEQUENCE [LARGE SCALE GENOMIC DNA]</scope>
</reference>
<proteinExistence type="predicted"/>
<organism evidence="1 2">
    <name type="scientific">Caerostris darwini</name>
    <dbReference type="NCBI Taxonomy" id="1538125"/>
    <lineage>
        <taxon>Eukaryota</taxon>
        <taxon>Metazoa</taxon>
        <taxon>Ecdysozoa</taxon>
        <taxon>Arthropoda</taxon>
        <taxon>Chelicerata</taxon>
        <taxon>Arachnida</taxon>
        <taxon>Araneae</taxon>
        <taxon>Araneomorphae</taxon>
        <taxon>Entelegynae</taxon>
        <taxon>Araneoidea</taxon>
        <taxon>Araneidae</taxon>
        <taxon>Caerostris</taxon>
    </lineage>
</organism>